<feature type="region of interest" description="Disordered" evidence="1">
    <location>
        <begin position="37"/>
        <end position="99"/>
    </location>
</feature>
<proteinExistence type="predicted"/>
<name>M2PRU2_CERS8</name>
<organism evidence="3 4">
    <name type="scientific">Ceriporiopsis subvermispora (strain B)</name>
    <name type="common">White-rot fungus</name>
    <name type="synonym">Gelatoporia subvermispora</name>
    <dbReference type="NCBI Taxonomy" id="914234"/>
    <lineage>
        <taxon>Eukaryota</taxon>
        <taxon>Fungi</taxon>
        <taxon>Dikarya</taxon>
        <taxon>Basidiomycota</taxon>
        <taxon>Agaricomycotina</taxon>
        <taxon>Agaricomycetes</taxon>
        <taxon>Polyporales</taxon>
        <taxon>Gelatoporiaceae</taxon>
        <taxon>Gelatoporia</taxon>
    </lineage>
</organism>
<sequence>MNNEGHVLRRGIIHRRLGDAASRLRNLNKLFVFTPTATWPSTDLAGPTETPAATPANAASTTPPVAPPAPTNPAPVPSNTATSAAPAATSSNPATTPAAASSSAATTSAASAPASSSASSSSASSSSVSSSSSSSSSVAPSPTTPAVAPTTHAPAAISTPPPASTVMFTTHLGNSLPASAVASSALPSSSTAPTSGVSTPVLVGGLAAGAVGVAGVIFAIVYFMRRSSHEDEDPSDFDADAFRGQSMVLPDNDGPSPEPMSRSNTTGGPNMMERRLASPAPTYGGAPSMHHPYGMPPPPPGGYYNDYAAGQPSFMPGQIMSFGPGQVVPPSPAPAHFPPVAPIYAPNPFHSFGETPLGSPVSVAPYDSAYDAQGRLINRQPSNGAQAYLSRQPSSAGMMGDMGQGNDSHYVDLDRSSVTPFQAAQYAEISRHLNTEPPFPLPTATMVQDMHGEEDLPPVPEKETIVYSPVRPDSQMSPTAMSPQHAFGTSPFAENAKRGTFGVEDPVMEHYGVDTLDDLQQRPFSPISLDIPAALRPAHSPLASSFNASSPLASSYMLPSPPANAHFPDSPKTIQPMRAEPEQEPALPASPILRQHAGPVSPIIHEHVTPASPTEHEPMSPISATIHESMGPMSPTLREPVNHAETRPDTVYTMYDDDDAYGGI</sequence>
<protein>
    <submittedName>
        <fullName evidence="3">Uncharacterized protein</fullName>
    </submittedName>
</protein>
<feature type="compositionally biased region" description="Low complexity" evidence="1">
    <location>
        <begin position="47"/>
        <end position="63"/>
    </location>
</feature>
<evidence type="ECO:0000313" key="4">
    <source>
        <dbReference type="Proteomes" id="UP000016930"/>
    </source>
</evidence>
<gene>
    <name evidence="3" type="ORF">CERSUDRAFT_112980</name>
</gene>
<dbReference type="STRING" id="914234.M2PRU2"/>
<keyword evidence="2" id="KW-0812">Transmembrane</keyword>
<keyword evidence="2" id="KW-0472">Membrane</keyword>
<feature type="region of interest" description="Disordered" evidence="1">
    <location>
        <begin position="111"/>
        <end position="159"/>
    </location>
</feature>
<feature type="region of interest" description="Disordered" evidence="1">
    <location>
        <begin position="245"/>
        <end position="294"/>
    </location>
</feature>
<dbReference type="HOGENOM" id="CLU_024409_0_0_1"/>
<keyword evidence="2" id="KW-1133">Transmembrane helix</keyword>
<feature type="compositionally biased region" description="Low complexity" evidence="1">
    <location>
        <begin position="77"/>
        <end position="99"/>
    </location>
</feature>
<evidence type="ECO:0000256" key="2">
    <source>
        <dbReference type="SAM" id="Phobius"/>
    </source>
</evidence>
<keyword evidence="4" id="KW-1185">Reference proteome</keyword>
<accession>M2PRU2</accession>
<dbReference type="AlphaFoldDB" id="M2PRU2"/>
<evidence type="ECO:0000256" key="1">
    <source>
        <dbReference type="SAM" id="MobiDB-lite"/>
    </source>
</evidence>
<feature type="compositionally biased region" description="Pro residues" evidence="1">
    <location>
        <begin position="64"/>
        <end position="76"/>
    </location>
</feature>
<reference evidence="3 4" key="1">
    <citation type="journal article" date="2012" name="Proc. Natl. Acad. Sci. U.S.A.">
        <title>Comparative genomics of Ceriporiopsis subvermispora and Phanerochaete chrysosporium provide insight into selective ligninolysis.</title>
        <authorList>
            <person name="Fernandez-Fueyo E."/>
            <person name="Ruiz-Duenas F.J."/>
            <person name="Ferreira P."/>
            <person name="Floudas D."/>
            <person name="Hibbett D.S."/>
            <person name="Canessa P."/>
            <person name="Larrondo L.F."/>
            <person name="James T.Y."/>
            <person name="Seelenfreund D."/>
            <person name="Lobos S."/>
            <person name="Polanco R."/>
            <person name="Tello M."/>
            <person name="Honda Y."/>
            <person name="Watanabe T."/>
            <person name="Watanabe T."/>
            <person name="Ryu J.S."/>
            <person name="Kubicek C.P."/>
            <person name="Schmoll M."/>
            <person name="Gaskell J."/>
            <person name="Hammel K.E."/>
            <person name="St John F.J."/>
            <person name="Vanden Wymelenberg A."/>
            <person name="Sabat G."/>
            <person name="Splinter BonDurant S."/>
            <person name="Syed K."/>
            <person name="Yadav J.S."/>
            <person name="Doddapaneni H."/>
            <person name="Subramanian V."/>
            <person name="Lavin J.L."/>
            <person name="Oguiza J.A."/>
            <person name="Perez G."/>
            <person name="Pisabarro A.G."/>
            <person name="Ramirez L."/>
            <person name="Santoyo F."/>
            <person name="Master E."/>
            <person name="Coutinho P.M."/>
            <person name="Henrissat B."/>
            <person name="Lombard V."/>
            <person name="Magnuson J.K."/>
            <person name="Kuees U."/>
            <person name="Hori C."/>
            <person name="Igarashi K."/>
            <person name="Samejima M."/>
            <person name="Held B.W."/>
            <person name="Barry K.W."/>
            <person name="LaButti K.M."/>
            <person name="Lapidus A."/>
            <person name="Lindquist E.A."/>
            <person name="Lucas S.M."/>
            <person name="Riley R."/>
            <person name="Salamov A.A."/>
            <person name="Hoffmeister D."/>
            <person name="Schwenk D."/>
            <person name="Hadar Y."/>
            <person name="Yarden O."/>
            <person name="de Vries R.P."/>
            <person name="Wiebenga A."/>
            <person name="Stenlid J."/>
            <person name="Eastwood D."/>
            <person name="Grigoriev I.V."/>
            <person name="Berka R.M."/>
            <person name="Blanchette R.A."/>
            <person name="Kersten P."/>
            <person name="Martinez A.T."/>
            <person name="Vicuna R."/>
            <person name="Cullen D."/>
        </authorList>
    </citation>
    <scope>NUCLEOTIDE SEQUENCE [LARGE SCALE GENOMIC DNA]</scope>
    <source>
        <strain evidence="3 4">B</strain>
    </source>
</reference>
<dbReference type="EMBL" id="KB445794">
    <property type="protein sequence ID" value="EMD39339.1"/>
    <property type="molecule type" value="Genomic_DNA"/>
</dbReference>
<dbReference type="Proteomes" id="UP000016930">
    <property type="component" value="Unassembled WGS sequence"/>
</dbReference>
<feature type="compositionally biased region" description="Low complexity" evidence="1">
    <location>
        <begin position="111"/>
        <end position="158"/>
    </location>
</feature>
<dbReference type="OrthoDB" id="3263296at2759"/>
<evidence type="ECO:0000313" key="3">
    <source>
        <dbReference type="EMBL" id="EMD39339.1"/>
    </source>
</evidence>
<feature type="transmembrane region" description="Helical" evidence="2">
    <location>
        <begin position="201"/>
        <end position="223"/>
    </location>
</feature>